<dbReference type="AlphaFoldDB" id="A0A1G4G948"/>
<organism evidence="2 3">
    <name type="scientific">Petrimonas mucosa</name>
    <dbReference type="NCBI Taxonomy" id="1642646"/>
    <lineage>
        <taxon>Bacteria</taxon>
        <taxon>Pseudomonadati</taxon>
        <taxon>Bacteroidota</taxon>
        <taxon>Bacteroidia</taxon>
        <taxon>Bacteroidales</taxon>
        <taxon>Dysgonomonadaceae</taxon>
        <taxon>Petrimonas</taxon>
    </lineage>
</organism>
<dbReference type="Gene3D" id="2.115.10.20">
    <property type="entry name" value="Glycosyl hydrolase domain, family 43"/>
    <property type="match status" value="1"/>
</dbReference>
<feature type="signal peptide" evidence="1">
    <location>
        <begin position="1"/>
        <end position="26"/>
    </location>
</feature>
<dbReference type="EMBL" id="LT608328">
    <property type="protein sequence ID" value="SCM59067.1"/>
    <property type="molecule type" value="Genomic_DNA"/>
</dbReference>
<evidence type="ECO:0000313" key="3">
    <source>
        <dbReference type="Proteomes" id="UP000178485"/>
    </source>
</evidence>
<feature type="chain" id="PRO_5009603968" evidence="1">
    <location>
        <begin position="27"/>
        <end position="493"/>
    </location>
</feature>
<dbReference type="SUPFAM" id="SSF75005">
    <property type="entry name" value="Arabinanase/levansucrase/invertase"/>
    <property type="match status" value="1"/>
</dbReference>
<keyword evidence="2" id="KW-0378">Hydrolase</keyword>
<evidence type="ECO:0000313" key="2">
    <source>
        <dbReference type="EMBL" id="SCM59067.1"/>
    </source>
</evidence>
<dbReference type="GO" id="GO:0016787">
    <property type="term" value="F:hydrolase activity"/>
    <property type="evidence" value="ECO:0007669"/>
    <property type="project" value="UniProtKB-KW"/>
</dbReference>
<name>A0A1G4G948_9BACT</name>
<keyword evidence="1" id="KW-0732">Signal</keyword>
<reference evidence="2 3" key="1">
    <citation type="submission" date="2016-08" db="EMBL/GenBank/DDBJ databases">
        <authorList>
            <person name="Seilhamer J.J."/>
        </authorList>
    </citation>
    <scope>NUCLEOTIDE SEQUENCE [LARGE SCALE GENOMIC DNA]</scope>
    <source>
        <strain evidence="2">ING2-E5A</strain>
    </source>
</reference>
<accession>A0A1G4G948</accession>
<sequence length="493" mass="55534">MVNSVMMKKRWLLPLLISLLLLPCCSEQEKGGQEETGPKAVKVFKLKNSGWDIYEGENYRYGPSIIINDDGSIDAWFAAVGDFYGKWHELYNKTGKNTAYPVSAYGTVGQKFTADVPFWGVKVVSPNWHGQPCGLTLKLFKWDDPSMSYADVVAQPAIATERYTNYADGEKLGITRSEKFPPGTYLWELSESLTDQSGVWLREGEVAGVTSYRNGAPIIEKSHWEAMWSEEETSGDIFWDQASYQRSTDGGKSWTREVISLLPTEFSSDHYSVCDPGAAYWNGYYYIGYTSTENIAMTQNNVYVARSKSQTGPWEKWDGEKWGVNPEPVIRYDGNPEKFGAGEPSIVVVDNTIYFYYSWNDVGTTTRVATAPADDPDWPGKLNERGVAIDKSHIAGADHADVKYCEVTGKFQAIHTADRMSEKGYLVIWESEDGLTFNKIGEVRKNLMPGIHNCGWSGDGKGHIRKGTPQYLSYAYGIGTWGRWKTRWVEIEW</sequence>
<dbReference type="KEGG" id="pmuc:ING2E5A_2256"/>
<protein>
    <submittedName>
        <fullName evidence="2">Glycoside hydrolase family 43</fullName>
    </submittedName>
</protein>
<dbReference type="RefSeq" id="WP_071137409.1">
    <property type="nucleotide sequence ID" value="NZ_LT608328.1"/>
</dbReference>
<dbReference type="Proteomes" id="UP000178485">
    <property type="component" value="Chromosome i"/>
</dbReference>
<dbReference type="InterPro" id="IPR023296">
    <property type="entry name" value="Glyco_hydro_beta-prop_sf"/>
</dbReference>
<proteinExistence type="predicted"/>
<dbReference type="STRING" id="1642646.ING2E5A_2256"/>
<gene>
    <name evidence="2" type="ORF">ING2E5A_2256</name>
</gene>
<keyword evidence="3" id="KW-1185">Reference proteome</keyword>
<evidence type="ECO:0000256" key="1">
    <source>
        <dbReference type="SAM" id="SignalP"/>
    </source>
</evidence>